<dbReference type="EMBL" id="KZ305026">
    <property type="protein sequence ID" value="PIA54574.1"/>
    <property type="molecule type" value="Genomic_DNA"/>
</dbReference>
<evidence type="ECO:0000256" key="2">
    <source>
        <dbReference type="ARBA" id="ARBA00023242"/>
    </source>
</evidence>
<feature type="region of interest" description="Disordered" evidence="3">
    <location>
        <begin position="216"/>
        <end position="241"/>
    </location>
</feature>
<dbReference type="STRING" id="218851.A0A2G5EFM8"/>
<evidence type="ECO:0000313" key="5">
    <source>
        <dbReference type="EMBL" id="PIA54574.1"/>
    </source>
</evidence>
<dbReference type="AlphaFoldDB" id="A0A2G5EFM8"/>
<keyword evidence="2" id="KW-0539">Nucleus</keyword>
<dbReference type="Pfam" id="PF12174">
    <property type="entry name" value="RST"/>
    <property type="match status" value="2"/>
</dbReference>
<keyword evidence="6" id="KW-1185">Reference proteome</keyword>
<feature type="domain" description="RST" evidence="4">
    <location>
        <begin position="125"/>
        <end position="196"/>
    </location>
</feature>
<reference evidence="5 6" key="1">
    <citation type="submission" date="2017-09" db="EMBL/GenBank/DDBJ databases">
        <title>WGS assembly of Aquilegia coerulea Goldsmith.</title>
        <authorList>
            <person name="Hodges S."/>
            <person name="Kramer E."/>
            <person name="Nordborg M."/>
            <person name="Tomkins J."/>
            <person name="Borevitz J."/>
            <person name="Derieg N."/>
            <person name="Yan J."/>
            <person name="Mihaltcheva S."/>
            <person name="Hayes R.D."/>
            <person name="Rokhsar D."/>
        </authorList>
    </citation>
    <scope>NUCLEOTIDE SEQUENCE [LARGE SCALE GENOMIC DNA]</scope>
    <source>
        <strain evidence="6">cv. Goldsmith</strain>
    </source>
</reference>
<dbReference type="GO" id="GO:0016251">
    <property type="term" value="F:RNA polymerase II general transcription initiation factor activity"/>
    <property type="evidence" value="ECO:0007669"/>
    <property type="project" value="TreeGrafter"/>
</dbReference>
<organism evidence="5 6">
    <name type="scientific">Aquilegia coerulea</name>
    <name type="common">Rocky mountain columbine</name>
    <dbReference type="NCBI Taxonomy" id="218851"/>
    <lineage>
        <taxon>Eukaryota</taxon>
        <taxon>Viridiplantae</taxon>
        <taxon>Streptophyta</taxon>
        <taxon>Embryophyta</taxon>
        <taxon>Tracheophyta</taxon>
        <taxon>Spermatophyta</taxon>
        <taxon>Magnoliopsida</taxon>
        <taxon>Ranunculales</taxon>
        <taxon>Ranunculaceae</taxon>
        <taxon>Thalictroideae</taxon>
        <taxon>Aquilegia</taxon>
    </lineage>
</organism>
<feature type="compositionally biased region" description="Polar residues" evidence="3">
    <location>
        <begin position="74"/>
        <end position="89"/>
    </location>
</feature>
<evidence type="ECO:0000313" key="6">
    <source>
        <dbReference type="Proteomes" id="UP000230069"/>
    </source>
</evidence>
<protein>
    <recommendedName>
        <fullName evidence="4">RST domain-containing protein</fullName>
    </recommendedName>
</protein>
<evidence type="ECO:0000256" key="1">
    <source>
        <dbReference type="ARBA" id="ARBA00004123"/>
    </source>
</evidence>
<feature type="domain" description="RST" evidence="4">
    <location>
        <begin position="262"/>
        <end position="331"/>
    </location>
</feature>
<gene>
    <name evidence="5" type="ORF">AQUCO_00900857v1</name>
</gene>
<dbReference type="PANTHER" id="PTHR15138:SF14">
    <property type="entry name" value="TRANSCRIPTION INITIATION FACTOR TFIID SUBUNIT 4"/>
    <property type="match status" value="1"/>
</dbReference>
<sequence length="331" mass="37890">MDIDRLSMEFDELLKVVFAMPEDDDEDMHSQAPDDDIDNGTVDVIQIESCSEIKDQKVDSSHKHSQLEPKEEQNPNLSSPNSGFQISQRIPTSFGDLDRMRQPENQHQYPKLQKMDNKHALVADSGNRNKPVSLATLFPLIVPHLDRDRAIQLQTLYTKLRKNEIHKDGFLRHLRSIVGEQMLRQAIHKIQTQGMHSEVNVESFAAALNRNVEGDTSISQLPQSDTGVLPQGRQSISSRSLIQKQDSSQEVDVKFESKEANSENHRKRVSLVSLLPLIVPHLDKDRAMHLQMLYSMLRKNEIGKDIFLRDLRSIVGDQMLRRAVHKIQMQL</sequence>
<dbReference type="EMBL" id="KZ305026">
    <property type="protein sequence ID" value="PIA54575.1"/>
    <property type="molecule type" value="Genomic_DNA"/>
</dbReference>
<dbReference type="PANTHER" id="PTHR15138">
    <property type="entry name" value="TRANSCRIPTION INITIATION FACTOR TFIID SUBUNIT 4"/>
    <property type="match status" value="1"/>
</dbReference>
<feature type="compositionally biased region" description="Basic and acidic residues" evidence="3">
    <location>
        <begin position="52"/>
        <end position="73"/>
    </location>
</feature>
<evidence type="ECO:0000259" key="4">
    <source>
        <dbReference type="PROSITE" id="PS51879"/>
    </source>
</evidence>
<dbReference type="GO" id="GO:0006367">
    <property type="term" value="P:transcription initiation at RNA polymerase II promoter"/>
    <property type="evidence" value="ECO:0007669"/>
    <property type="project" value="TreeGrafter"/>
</dbReference>
<proteinExistence type="predicted"/>
<comment type="subcellular location">
    <subcellularLocation>
        <location evidence="1">Nucleus</location>
    </subcellularLocation>
</comment>
<dbReference type="OrthoDB" id="1738928at2759"/>
<dbReference type="GO" id="GO:0003677">
    <property type="term" value="F:DNA binding"/>
    <property type="evidence" value="ECO:0007669"/>
    <property type="project" value="TreeGrafter"/>
</dbReference>
<dbReference type="InterPro" id="IPR022003">
    <property type="entry name" value="RST"/>
</dbReference>
<accession>A0A2G5EFM8</accession>
<name>A0A2G5EFM8_AQUCA</name>
<dbReference type="InterPro" id="IPR045144">
    <property type="entry name" value="TAF4"/>
</dbReference>
<dbReference type="Proteomes" id="UP000230069">
    <property type="component" value="Unassembled WGS sequence"/>
</dbReference>
<evidence type="ECO:0000256" key="3">
    <source>
        <dbReference type="SAM" id="MobiDB-lite"/>
    </source>
</evidence>
<feature type="region of interest" description="Disordered" evidence="3">
    <location>
        <begin position="52"/>
        <end position="89"/>
    </location>
</feature>
<dbReference type="GO" id="GO:0005669">
    <property type="term" value="C:transcription factor TFIID complex"/>
    <property type="evidence" value="ECO:0007669"/>
    <property type="project" value="InterPro"/>
</dbReference>
<dbReference type="PROSITE" id="PS51879">
    <property type="entry name" value="RST"/>
    <property type="match status" value="2"/>
</dbReference>